<dbReference type="PRINTS" id="PR00094">
    <property type="entry name" value="ADENYLTKNASE"/>
</dbReference>
<reference evidence="8 9" key="1">
    <citation type="submission" date="2023-12" db="EMBL/GenBank/DDBJ databases">
        <title>Sinomonas terricola sp. nov, isolated from litchi orchard soil in Guangdong, PR China.</title>
        <authorList>
            <person name="Jiaxin W."/>
            <person name="Yang Z."/>
            <person name="Honghui Z."/>
        </authorList>
    </citation>
    <scope>NUCLEOTIDE SEQUENCE [LARGE SCALE GENOMIC DNA]</scope>
    <source>
        <strain evidence="8 9">JGH33</strain>
    </source>
</reference>
<feature type="region of interest" description="NMP" evidence="5">
    <location>
        <begin position="31"/>
        <end position="60"/>
    </location>
</feature>
<comment type="caution">
    <text evidence="8">The sequence shown here is derived from an EMBL/GenBank/DDBJ whole genome shotgun (WGS) entry which is preliminary data.</text>
</comment>
<evidence type="ECO:0000313" key="8">
    <source>
        <dbReference type="EMBL" id="MEA5455813.1"/>
    </source>
</evidence>
<dbReference type="HAMAP" id="MF_00235">
    <property type="entry name" value="Adenylate_kinase_Adk"/>
    <property type="match status" value="1"/>
</dbReference>
<dbReference type="Proteomes" id="UP001304769">
    <property type="component" value="Unassembled WGS sequence"/>
</dbReference>
<dbReference type="PROSITE" id="PS00113">
    <property type="entry name" value="ADENYLATE_KINASE"/>
    <property type="match status" value="1"/>
</dbReference>
<feature type="binding site" evidence="5">
    <location>
        <position position="32"/>
    </location>
    <ligand>
        <name>AMP</name>
        <dbReference type="ChEBI" id="CHEBI:456215"/>
    </ligand>
</feature>
<keyword evidence="5" id="KW-0963">Cytoplasm</keyword>
<feature type="binding site" evidence="5">
    <location>
        <begin position="58"/>
        <end position="60"/>
    </location>
    <ligand>
        <name>AMP</name>
        <dbReference type="ChEBI" id="CHEBI:456215"/>
    </ligand>
</feature>
<keyword evidence="2 5" id="KW-0545">Nucleotide biosynthesis</keyword>
<dbReference type="NCBIfam" id="NF001381">
    <property type="entry name" value="PRK00279.1-3"/>
    <property type="match status" value="1"/>
</dbReference>
<keyword evidence="5 7" id="KW-0067">ATP-binding</keyword>
<evidence type="ECO:0000256" key="3">
    <source>
        <dbReference type="ARBA" id="ARBA00022741"/>
    </source>
</evidence>
<feature type="binding site" evidence="5">
    <location>
        <begin position="86"/>
        <end position="89"/>
    </location>
    <ligand>
        <name>AMP</name>
        <dbReference type="ChEBI" id="CHEBI:456215"/>
    </ligand>
</feature>
<evidence type="ECO:0000256" key="1">
    <source>
        <dbReference type="ARBA" id="ARBA00022679"/>
    </source>
</evidence>
<comment type="domain">
    <text evidence="5">Consists of three domains, a large central CORE domain and two small peripheral domains, NMPbind and LID, which undergo movements during catalysis. The LID domain closes over the site of phosphoryl transfer upon ATP binding. Assembling and dissambling the active center during each catalytic cycle provides an effective means to prevent ATP hydrolysis.</text>
</comment>
<keyword evidence="4 5" id="KW-0418">Kinase</keyword>
<dbReference type="EC" id="2.7.4.3" evidence="5 7"/>
<dbReference type="InterPro" id="IPR027417">
    <property type="entry name" value="P-loop_NTPase"/>
</dbReference>
<evidence type="ECO:0000313" key="9">
    <source>
        <dbReference type="Proteomes" id="UP001304769"/>
    </source>
</evidence>
<feature type="binding site" evidence="5">
    <location>
        <position position="37"/>
    </location>
    <ligand>
        <name>AMP</name>
        <dbReference type="ChEBI" id="CHEBI:456215"/>
    </ligand>
</feature>
<dbReference type="InterPro" id="IPR033690">
    <property type="entry name" value="Adenylat_kinase_CS"/>
</dbReference>
<dbReference type="InterPro" id="IPR000850">
    <property type="entry name" value="Adenylat/UMP-CMP_kin"/>
</dbReference>
<dbReference type="Pfam" id="PF00406">
    <property type="entry name" value="ADK"/>
    <property type="match status" value="1"/>
</dbReference>
<gene>
    <name evidence="5" type="primary">adk</name>
    <name evidence="8" type="ORF">SPF06_13845</name>
</gene>
<keyword evidence="3 5" id="KW-0547">Nucleotide-binding</keyword>
<proteinExistence type="inferred from homology"/>
<feature type="binding site" evidence="5">
    <location>
        <position position="173"/>
    </location>
    <ligand>
        <name>ATP</name>
        <dbReference type="ChEBI" id="CHEBI:30616"/>
    </ligand>
</feature>
<evidence type="ECO:0000256" key="2">
    <source>
        <dbReference type="ARBA" id="ARBA00022727"/>
    </source>
</evidence>
<comment type="pathway">
    <text evidence="5">Purine metabolism; AMP biosynthesis via salvage pathway; AMP from ADP: step 1/1.</text>
</comment>
<feature type="binding site" evidence="5">
    <location>
        <position position="93"/>
    </location>
    <ligand>
        <name>AMP</name>
        <dbReference type="ChEBI" id="CHEBI:456215"/>
    </ligand>
</feature>
<comment type="subcellular location">
    <subcellularLocation>
        <location evidence="5 7">Cytoplasm</location>
    </subcellularLocation>
</comment>
<sequence length="189" mass="20726">MNRILIMGPPGVGKGTQAERLAKMLNVPTISTGDLFREQVRNNTPLGVRIRGVLDSGGYVPDDVTNSLMEDRLARPDAHEGFILDGYPRTLDQVLALDHILARRSAELDAVVVLEADHAEIIDRMLARAAEQGRSDDSPEVINHRLEVYTTETAQLISAYDARGLVIRIDGMGLPHVVEQLIADALKGR</sequence>
<organism evidence="8 9">
    <name type="scientific">Sinomonas terricola</name>
    <dbReference type="NCBI Taxonomy" id="3110330"/>
    <lineage>
        <taxon>Bacteria</taxon>
        <taxon>Bacillati</taxon>
        <taxon>Actinomycetota</taxon>
        <taxon>Actinomycetes</taxon>
        <taxon>Micrococcales</taxon>
        <taxon>Micrococcaceae</taxon>
        <taxon>Sinomonas</taxon>
    </lineage>
</organism>
<keyword evidence="1 5" id="KW-0808">Transferase</keyword>
<comment type="caution">
    <text evidence="5">Lacks conserved residue(s) required for the propagation of feature annotation.</text>
</comment>
<name>A0ABU5T891_9MICC</name>
<comment type="function">
    <text evidence="5">Catalyzes the reversible transfer of the terminal phosphate group between ATP and AMP. Plays an important role in cellular energy homeostasis and in adenine nucleotide metabolism.</text>
</comment>
<dbReference type="SUPFAM" id="SSF52540">
    <property type="entry name" value="P-loop containing nucleoside triphosphate hydrolases"/>
    <property type="match status" value="1"/>
</dbReference>
<feature type="binding site" evidence="5">
    <location>
        <position position="128"/>
    </location>
    <ligand>
        <name>ATP</name>
        <dbReference type="ChEBI" id="CHEBI:30616"/>
    </ligand>
</feature>
<dbReference type="Gene3D" id="3.40.50.300">
    <property type="entry name" value="P-loop containing nucleotide triphosphate hydrolases"/>
    <property type="match status" value="1"/>
</dbReference>
<protein>
    <recommendedName>
        <fullName evidence="5 7">Adenylate kinase</fullName>
        <shortName evidence="5">AK</shortName>
        <ecNumber evidence="5 7">2.7.4.3</ecNumber>
    </recommendedName>
    <alternativeName>
        <fullName evidence="5">ATP-AMP transphosphorylase</fullName>
    </alternativeName>
    <alternativeName>
        <fullName evidence="5">ATP:AMP phosphotransferase</fullName>
    </alternativeName>
    <alternativeName>
        <fullName evidence="5">Adenylate monophosphate kinase</fullName>
    </alternativeName>
</protein>
<dbReference type="EMBL" id="JAYGGQ010000010">
    <property type="protein sequence ID" value="MEA5455813.1"/>
    <property type="molecule type" value="Genomic_DNA"/>
</dbReference>
<evidence type="ECO:0000256" key="7">
    <source>
        <dbReference type="RuleBase" id="RU003331"/>
    </source>
</evidence>
<evidence type="ECO:0000256" key="4">
    <source>
        <dbReference type="ARBA" id="ARBA00022777"/>
    </source>
</evidence>
<comment type="similarity">
    <text evidence="5 6">Belongs to the adenylate kinase family.</text>
</comment>
<dbReference type="GO" id="GO:0004017">
    <property type="term" value="F:AMP kinase activity"/>
    <property type="evidence" value="ECO:0007669"/>
    <property type="project" value="UniProtKB-EC"/>
</dbReference>
<evidence type="ECO:0000256" key="6">
    <source>
        <dbReference type="RuleBase" id="RU003330"/>
    </source>
</evidence>
<dbReference type="NCBIfam" id="NF011105">
    <property type="entry name" value="PRK14532.1"/>
    <property type="match status" value="1"/>
</dbReference>
<feature type="binding site" evidence="5">
    <location>
        <begin position="11"/>
        <end position="16"/>
    </location>
    <ligand>
        <name>ATP</name>
        <dbReference type="ChEBI" id="CHEBI:30616"/>
    </ligand>
</feature>
<evidence type="ECO:0000256" key="5">
    <source>
        <dbReference type="HAMAP-Rule" id="MF_00235"/>
    </source>
</evidence>
<comment type="catalytic activity">
    <reaction evidence="5 7">
        <text>AMP + ATP = 2 ADP</text>
        <dbReference type="Rhea" id="RHEA:12973"/>
        <dbReference type="ChEBI" id="CHEBI:30616"/>
        <dbReference type="ChEBI" id="CHEBI:456215"/>
        <dbReference type="ChEBI" id="CHEBI:456216"/>
        <dbReference type="EC" id="2.7.4.3"/>
    </reaction>
</comment>
<comment type="subunit">
    <text evidence="5 7">Monomer.</text>
</comment>
<accession>A0ABU5T891</accession>
<feature type="binding site" evidence="5">
    <location>
        <position position="145"/>
    </location>
    <ligand>
        <name>AMP</name>
        <dbReference type="ChEBI" id="CHEBI:456215"/>
    </ligand>
</feature>
<feature type="binding site" evidence="5">
    <location>
        <position position="134"/>
    </location>
    <ligand>
        <name>AMP</name>
        <dbReference type="ChEBI" id="CHEBI:456215"/>
    </ligand>
</feature>
<dbReference type="CDD" id="cd01428">
    <property type="entry name" value="ADK"/>
    <property type="match status" value="1"/>
</dbReference>
<dbReference type="PANTHER" id="PTHR23359">
    <property type="entry name" value="NUCLEOTIDE KINASE"/>
    <property type="match status" value="1"/>
</dbReference>
<dbReference type="RefSeq" id="WP_323279695.1">
    <property type="nucleotide sequence ID" value="NZ_JAYGGQ010000010.1"/>
</dbReference>
<keyword evidence="9" id="KW-1185">Reference proteome</keyword>
<dbReference type="NCBIfam" id="NF011100">
    <property type="entry name" value="PRK14527.1"/>
    <property type="match status" value="1"/>
</dbReference>